<dbReference type="OrthoDB" id="538223at2759"/>
<dbReference type="SMART" id="SM00320">
    <property type="entry name" value="WD40"/>
    <property type="match status" value="13"/>
</dbReference>
<feature type="repeat" description="WD" evidence="3">
    <location>
        <begin position="1052"/>
        <end position="1093"/>
    </location>
</feature>
<feature type="region of interest" description="Disordered" evidence="4">
    <location>
        <begin position="57"/>
        <end position="86"/>
    </location>
</feature>
<evidence type="ECO:0000313" key="7">
    <source>
        <dbReference type="Proteomes" id="UP000053593"/>
    </source>
</evidence>
<dbReference type="InterPro" id="IPR019775">
    <property type="entry name" value="WD40_repeat_CS"/>
</dbReference>
<feature type="repeat" description="WD" evidence="3">
    <location>
        <begin position="1230"/>
        <end position="1262"/>
    </location>
</feature>
<keyword evidence="7" id="KW-1185">Reference proteome</keyword>
<dbReference type="Gene3D" id="2.130.10.10">
    <property type="entry name" value="YVTN repeat-like/Quinoprotein amine dehydrogenase"/>
    <property type="match status" value="4"/>
</dbReference>
<keyword evidence="2" id="KW-0677">Repeat</keyword>
<feature type="repeat" description="WD" evidence="3">
    <location>
        <begin position="921"/>
        <end position="955"/>
    </location>
</feature>
<feature type="repeat" description="WD" evidence="3">
    <location>
        <begin position="792"/>
        <end position="833"/>
    </location>
</feature>
<evidence type="ECO:0000256" key="4">
    <source>
        <dbReference type="SAM" id="MobiDB-lite"/>
    </source>
</evidence>
<gene>
    <name evidence="6" type="ORF">GYMLUDRAFT_609660</name>
</gene>
<dbReference type="InterPro" id="IPR020472">
    <property type="entry name" value="WD40_PAC1"/>
</dbReference>
<feature type="domain" description="Nephrocystin 3-like N-terminal" evidence="5">
    <location>
        <begin position="163"/>
        <end position="321"/>
    </location>
</feature>
<dbReference type="SUPFAM" id="SSF50978">
    <property type="entry name" value="WD40 repeat-like"/>
    <property type="match status" value="2"/>
</dbReference>
<feature type="repeat" description="WD" evidence="3">
    <location>
        <begin position="965"/>
        <end position="997"/>
    </location>
</feature>
<evidence type="ECO:0000313" key="6">
    <source>
        <dbReference type="EMBL" id="KIK60487.1"/>
    </source>
</evidence>
<dbReference type="SUPFAM" id="SSF50998">
    <property type="entry name" value="Quinoprotein alcohol dehydrogenase-like"/>
    <property type="match status" value="1"/>
</dbReference>
<dbReference type="Proteomes" id="UP000053593">
    <property type="component" value="Unassembled WGS sequence"/>
</dbReference>
<evidence type="ECO:0000256" key="2">
    <source>
        <dbReference type="ARBA" id="ARBA00022737"/>
    </source>
</evidence>
<dbReference type="InterPro" id="IPR056884">
    <property type="entry name" value="NPHP3-like_N"/>
</dbReference>
<dbReference type="PROSITE" id="PS50294">
    <property type="entry name" value="WD_REPEATS_REGION"/>
    <property type="match status" value="10"/>
</dbReference>
<dbReference type="PANTHER" id="PTHR19848">
    <property type="entry name" value="WD40 REPEAT PROTEIN"/>
    <property type="match status" value="1"/>
</dbReference>
<dbReference type="HOGENOM" id="CLU_000288_6_3_1"/>
<dbReference type="InterPro" id="IPR011047">
    <property type="entry name" value="Quinoprotein_ADH-like_sf"/>
</dbReference>
<dbReference type="InterPro" id="IPR036322">
    <property type="entry name" value="WD40_repeat_dom_sf"/>
</dbReference>
<feature type="region of interest" description="Disordered" evidence="4">
    <location>
        <begin position="8"/>
        <end position="30"/>
    </location>
</feature>
<feature type="compositionally biased region" description="Polar residues" evidence="4">
    <location>
        <begin position="14"/>
        <end position="30"/>
    </location>
</feature>
<dbReference type="InterPro" id="IPR001680">
    <property type="entry name" value="WD40_rpt"/>
</dbReference>
<dbReference type="EMBL" id="KN834775">
    <property type="protein sequence ID" value="KIK60487.1"/>
    <property type="molecule type" value="Genomic_DNA"/>
</dbReference>
<evidence type="ECO:0000256" key="3">
    <source>
        <dbReference type="PROSITE-ProRule" id="PRU00221"/>
    </source>
</evidence>
<dbReference type="CDD" id="cd00200">
    <property type="entry name" value="WD40"/>
    <property type="match status" value="2"/>
</dbReference>
<sequence length="1432" mass="157993">MRKLIHKVNKRFPYNSQGNNATQTDPTTPTGLDSSAAFLADLGYITTTLTDMDILGRSETATAGEPSVGYQEDESTGTIGQDNNSPANVQHIKNSIMPNASHFTIHHGNFIAGDINIGSFQNEILQKLPYSSQAFFDTDMGARYARRFCSEGTRVQILADIEAWATSLNPFGASGYWISGMAGTGKSTIAMSVCQRLKDIGILAGSFFCTRQIPECGDYRLIIPTLSYQLAKLSRAFASALNDALSIDFDVAVKSPAEQLKQLLIEPWKKTLEGFQDIQWNPVFVLDALDECQDISILLKPLVHAIQSNQLQGLKFMFTSRPEQDINERMRSSVPSMPPISKMQEFILHQVEESFIKQDIKIYIEEELKNISPTDWDVECLTNLSGKLFIYAATVVKFVQSSNSHTRKMERLAKFLEQGGTPEDLKNLYASILESAILQQHAQDSEIEEDWKIIYTIISLRQPLSCRAIAELLNLNADIVLGLISKLQAVFYISEGSGAVFTFHVSFPEFIVQYTSSQGLTYNTIIYHGNLSKACFKKLEYLHFNMCDLPSSFVPDAEVNGFVERVAKRFDESLRYCCQFWSFHCTQSNLNGDIINELESFLREKGIYWIEAMSLQDHLQICGENMEILINKSMAVDRTFLITAMLRNLHDLLITFASGEAKGKTPHLYISILPFWENKWGFRPRILKGLVIQKKLLTLQSYAVTSIWAQSEVQSIAYSPDGSKIVSGARDGAVKIWDITTGAQIGNTLHGHRNWVTTVAFSPNGTRVVSGSRDRTVSIWDTATGIQLGHSLQGHRDWVISVVYSCDGTRILSGSTDGTVRIWDANTGVQLGNSVLGREHSLVASIAFSSDRTKVVSGSKHGAMTILNIITCTQDYLRGHKDWVTSVAFSPDGTKIVSGSQDKMVKLWDATTGVQLRNFLWQGHEDWITSVAFSPDGTRIASSSNDKTVKIWEIKLTGAMLNNTLQGHEDWITSLAFSPDGTKIVSGSNDKSVRMWDATRAWFQGASLPGHESSVTSVVFFPHGTNIVSGSQDGTVRTWDTTTDAQLSNFLPQNHGDVVCSVAISPMGTKIVSGTRNGTLRILDAITGTQLTHSIHGHAHRVTSLAFSPDGKIFISGAWEATVRMWDISTGAQVGNPLDSSELVYSVAFFPDGIRIMSGTTWGVGGVRLEVWNAISSTPIGPPVHYNVRDVTCVAYSPLGSGRFASGSSDSTVSIWGATKPGYNVLLGKLSGHRDRITSLAFSPDGRRIVSGSYDRTVRIWDYFTGVQLNCLQGHEDIVYSVAFSSDGSRVVSGSEDTTVRVWDVATADIPDEPKNLSYSTKSPSGITGLMASFPNESTDSVISQALGHPKSGSQNFVNATQLSDHDDWTLTPDGWIRFPNRPHPIVWIPPPYRLHLWTARTASIISRHGYTKLSFQNCVFGENWAKCIGGV</sequence>
<feature type="repeat" description="WD" evidence="3">
    <location>
        <begin position="749"/>
        <end position="785"/>
    </location>
</feature>
<dbReference type="PROSITE" id="PS50082">
    <property type="entry name" value="WD_REPEATS_2"/>
    <property type="match status" value="12"/>
</dbReference>
<protein>
    <recommendedName>
        <fullName evidence="5">Nephrocystin 3-like N-terminal domain-containing protein</fullName>
    </recommendedName>
</protein>
<evidence type="ECO:0000256" key="1">
    <source>
        <dbReference type="ARBA" id="ARBA00022574"/>
    </source>
</evidence>
<dbReference type="PRINTS" id="PR00320">
    <property type="entry name" value="GPROTEINBRPT"/>
</dbReference>
<feature type="repeat" description="WD" evidence="3">
    <location>
        <begin position="1272"/>
        <end position="1313"/>
    </location>
</feature>
<dbReference type="SUPFAM" id="SSF52540">
    <property type="entry name" value="P-loop containing nucleoside triphosphate hydrolases"/>
    <property type="match status" value="1"/>
</dbReference>
<feature type="repeat" description="WD" evidence="3">
    <location>
        <begin position="877"/>
        <end position="918"/>
    </location>
</feature>
<name>A0A0D0CNV5_9AGAR</name>
<feature type="compositionally biased region" description="Polar residues" evidence="4">
    <location>
        <begin position="76"/>
        <end position="86"/>
    </location>
</feature>
<dbReference type="PANTHER" id="PTHR19848:SF8">
    <property type="entry name" value="F-BOX AND WD REPEAT DOMAIN CONTAINING 7"/>
    <property type="match status" value="1"/>
</dbReference>
<dbReference type="Pfam" id="PF00400">
    <property type="entry name" value="WD40"/>
    <property type="match status" value="12"/>
</dbReference>
<organism evidence="6 7">
    <name type="scientific">Collybiopsis luxurians FD-317 M1</name>
    <dbReference type="NCBI Taxonomy" id="944289"/>
    <lineage>
        <taxon>Eukaryota</taxon>
        <taxon>Fungi</taxon>
        <taxon>Dikarya</taxon>
        <taxon>Basidiomycota</taxon>
        <taxon>Agaricomycotina</taxon>
        <taxon>Agaricomycetes</taxon>
        <taxon>Agaricomycetidae</taxon>
        <taxon>Agaricales</taxon>
        <taxon>Marasmiineae</taxon>
        <taxon>Omphalotaceae</taxon>
        <taxon>Collybiopsis</taxon>
        <taxon>Collybiopsis luxurians</taxon>
    </lineage>
</organism>
<dbReference type="InterPro" id="IPR015943">
    <property type="entry name" value="WD40/YVTN_repeat-like_dom_sf"/>
</dbReference>
<reference evidence="6 7" key="1">
    <citation type="submission" date="2014-04" db="EMBL/GenBank/DDBJ databases">
        <title>Evolutionary Origins and Diversification of the Mycorrhizal Mutualists.</title>
        <authorList>
            <consortium name="DOE Joint Genome Institute"/>
            <consortium name="Mycorrhizal Genomics Consortium"/>
            <person name="Kohler A."/>
            <person name="Kuo A."/>
            <person name="Nagy L.G."/>
            <person name="Floudas D."/>
            <person name="Copeland A."/>
            <person name="Barry K.W."/>
            <person name="Cichocki N."/>
            <person name="Veneault-Fourrey C."/>
            <person name="LaButti K."/>
            <person name="Lindquist E.A."/>
            <person name="Lipzen A."/>
            <person name="Lundell T."/>
            <person name="Morin E."/>
            <person name="Murat C."/>
            <person name="Riley R."/>
            <person name="Ohm R."/>
            <person name="Sun H."/>
            <person name="Tunlid A."/>
            <person name="Henrissat B."/>
            <person name="Grigoriev I.V."/>
            <person name="Hibbett D.S."/>
            <person name="Martin F."/>
        </authorList>
    </citation>
    <scope>NUCLEOTIDE SEQUENCE [LARGE SCALE GENOMIC DNA]</scope>
    <source>
        <strain evidence="6 7">FD-317 M1</strain>
    </source>
</reference>
<feature type="repeat" description="WD" evidence="3">
    <location>
        <begin position="1095"/>
        <end position="1136"/>
    </location>
</feature>
<keyword evidence="1 3" id="KW-0853">WD repeat</keyword>
<dbReference type="InterPro" id="IPR027417">
    <property type="entry name" value="P-loop_NTPase"/>
</dbReference>
<dbReference type="Pfam" id="PF24883">
    <property type="entry name" value="NPHP3_N"/>
    <property type="match status" value="1"/>
</dbReference>
<feature type="repeat" description="WD" evidence="3">
    <location>
        <begin position="1184"/>
        <end position="1216"/>
    </location>
</feature>
<proteinExistence type="predicted"/>
<dbReference type="PROSITE" id="PS00678">
    <property type="entry name" value="WD_REPEATS_1"/>
    <property type="match status" value="7"/>
</dbReference>
<accession>A0A0D0CNV5</accession>
<dbReference type="Gene3D" id="3.40.50.300">
    <property type="entry name" value="P-loop containing nucleotide triphosphate hydrolases"/>
    <property type="match status" value="1"/>
</dbReference>
<feature type="repeat" description="WD" evidence="3">
    <location>
        <begin position="710"/>
        <end position="747"/>
    </location>
</feature>
<evidence type="ECO:0000259" key="5">
    <source>
        <dbReference type="Pfam" id="PF24883"/>
    </source>
</evidence>
<feature type="repeat" description="WD" evidence="3">
    <location>
        <begin position="1008"/>
        <end position="1049"/>
    </location>
</feature>